<dbReference type="RefSeq" id="WP_135191045.1">
    <property type="nucleotide sequence ID" value="NZ_SPUM01000121.1"/>
</dbReference>
<accession>A0A4Y9STE9</accession>
<dbReference type="Proteomes" id="UP000297258">
    <property type="component" value="Unassembled WGS sequence"/>
</dbReference>
<organism evidence="5 6">
    <name type="scientific">Massilia horti</name>
    <dbReference type="NCBI Taxonomy" id="2562153"/>
    <lineage>
        <taxon>Bacteria</taxon>
        <taxon>Pseudomonadati</taxon>
        <taxon>Pseudomonadota</taxon>
        <taxon>Betaproteobacteria</taxon>
        <taxon>Burkholderiales</taxon>
        <taxon>Oxalobacteraceae</taxon>
        <taxon>Telluria group</taxon>
        <taxon>Massilia</taxon>
    </lineage>
</organism>
<dbReference type="GO" id="GO:0016887">
    <property type="term" value="F:ATP hydrolysis activity"/>
    <property type="evidence" value="ECO:0007669"/>
    <property type="project" value="TreeGrafter"/>
</dbReference>
<reference evidence="5 6" key="1">
    <citation type="submission" date="2019-03" db="EMBL/GenBank/DDBJ databases">
        <title>Draft genome of Massilia hortus sp. nov., a novel bacterial species of the Oxalobacteraceae family.</title>
        <authorList>
            <person name="Peta V."/>
            <person name="Raths R."/>
            <person name="Bucking H."/>
        </authorList>
    </citation>
    <scope>NUCLEOTIDE SEQUENCE [LARGE SCALE GENOMIC DNA]</scope>
    <source>
        <strain evidence="5 6">ONC3</strain>
    </source>
</reference>
<keyword evidence="1" id="KW-0547">Nucleotide-binding</keyword>
<dbReference type="GO" id="GO:0051782">
    <property type="term" value="P:negative regulation of cell division"/>
    <property type="evidence" value="ECO:0007669"/>
    <property type="project" value="TreeGrafter"/>
</dbReference>
<proteinExistence type="predicted"/>
<dbReference type="Pfam" id="PF13614">
    <property type="entry name" value="AAA_31"/>
    <property type="match status" value="1"/>
</dbReference>
<evidence type="ECO:0000256" key="2">
    <source>
        <dbReference type="ARBA" id="ARBA00022840"/>
    </source>
</evidence>
<dbReference type="Gene3D" id="3.40.50.300">
    <property type="entry name" value="P-loop containing nucleotide triphosphate hydrolases"/>
    <property type="match status" value="1"/>
</dbReference>
<sequence>MKALLISRDSQLYADIASQGTARVPPLNIAASRTSVRDALDRPVHDPELVIVDASELDAADTDLLERLSRHFPSAQLMLLTGQQQPDLLIRAMRAGVREVLQLPLELAAFHEALDRIAASAGVLAARDGKVLAFIACKGGSGATFISTNFGFALATLADKKVLLIDLHGQFGDATLYVSDQKPAMTLSDVCSQISRVDGPFLESCLVHVAHGFGVLAAADDPSQAKEAKPEHIDAILRVARQHYDYILLDVGRQIDAVSLRALDCTDVIYPVLQLALPDIRDARRLLDIFRSLGYSTDNIRLIVNRYEKGGKLRLQDLHSALGAEVVHTVPNDYIAVTDSVNQGVPVLQLTRSSAAARSLAELVELVTARRAPESKGLFDRLFGRSEADY</sequence>
<evidence type="ECO:0000313" key="6">
    <source>
        <dbReference type="Proteomes" id="UP000297258"/>
    </source>
</evidence>
<feature type="modified residue" description="4-aspartylphosphate" evidence="3">
    <location>
        <position position="53"/>
    </location>
</feature>
<comment type="caution">
    <text evidence="5">The sequence shown here is derived from an EMBL/GenBank/DDBJ whole genome shotgun (WGS) entry which is preliminary data.</text>
</comment>
<dbReference type="AlphaFoldDB" id="A0A4Y9STE9"/>
<evidence type="ECO:0000313" key="5">
    <source>
        <dbReference type="EMBL" id="TFW29728.1"/>
    </source>
</evidence>
<dbReference type="EMBL" id="SPUM01000121">
    <property type="protein sequence ID" value="TFW29728.1"/>
    <property type="molecule type" value="Genomic_DNA"/>
</dbReference>
<dbReference type="GO" id="GO:0000160">
    <property type="term" value="P:phosphorelay signal transduction system"/>
    <property type="evidence" value="ECO:0007669"/>
    <property type="project" value="InterPro"/>
</dbReference>
<evidence type="ECO:0000259" key="4">
    <source>
        <dbReference type="PROSITE" id="PS50110"/>
    </source>
</evidence>
<dbReference type="InterPro" id="IPR001789">
    <property type="entry name" value="Sig_transdc_resp-reg_receiver"/>
</dbReference>
<dbReference type="GO" id="GO:0005829">
    <property type="term" value="C:cytosol"/>
    <property type="evidence" value="ECO:0007669"/>
    <property type="project" value="TreeGrafter"/>
</dbReference>
<dbReference type="InterPro" id="IPR011006">
    <property type="entry name" value="CheY-like_superfamily"/>
</dbReference>
<dbReference type="InterPro" id="IPR050625">
    <property type="entry name" value="ParA/MinD_ATPase"/>
</dbReference>
<keyword evidence="2" id="KW-0067">ATP-binding</keyword>
<evidence type="ECO:0000256" key="3">
    <source>
        <dbReference type="PROSITE-ProRule" id="PRU00169"/>
    </source>
</evidence>
<dbReference type="InterPro" id="IPR025669">
    <property type="entry name" value="AAA_dom"/>
</dbReference>
<dbReference type="PROSITE" id="PS50110">
    <property type="entry name" value="RESPONSE_REGULATORY"/>
    <property type="match status" value="1"/>
</dbReference>
<protein>
    <submittedName>
        <fullName evidence="5">CobQ/CobB/MinD/ParA nucleotide binding domain-containing protein</fullName>
    </submittedName>
</protein>
<dbReference type="GO" id="GO:0005524">
    <property type="term" value="F:ATP binding"/>
    <property type="evidence" value="ECO:0007669"/>
    <property type="project" value="UniProtKB-KW"/>
</dbReference>
<dbReference type="PANTHER" id="PTHR43384">
    <property type="entry name" value="SEPTUM SITE-DETERMINING PROTEIN MIND HOMOLOG, CHLOROPLASTIC-RELATED"/>
    <property type="match status" value="1"/>
</dbReference>
<dbReference type="SUPFAM" id="SSF52540">
    <property type="entry name" value="P-loop containing nucleoside triphosphate hydrolases"/>
    <property type="match status" value="1"/>
</dbReference>
<keyword evidence="3" id="KW-0597">Phosphoprotein</keyword>
<dbReference type="SUPFAM" id="SSF52172">
    <property type="entry name" value="CheY-like"/>
    <property type="match status" value="1"/>
</dbReference>
<name>A0A4Y9STE9_9BURK</name>
<dbReference type="Gene3D" id="3.40.50.2300">
    <property type="match status" value="1"/>
</dbReference>
<feature type="domain" description="Response regulatory" evidence="4">
    <location>
        <begin position="3"/>
        <end position="118"/>
    </location>
</feature>
<dbReference type="GO" id="GO:0009898">
    <property type="term" value="C:cytoplasmic side of plasma membrane"/>
    <property type="evidence" value="ECO:0007669"/>
    <property type="project" value="TreeGrafter"/>
</dbReference>
<gene>
    <name evidence="5" type="ORF">E4O92_18065</name>
</gene>
<dbReference type="InterPro" id="IPR027417">
    <property type="entry name" value="P-loop_NTPase"/>
</dbReference>
<keyword evidence="6" id="KW-1185">Reference proteome</keyword>
<evidence type="ECO:0000256" key="1">
    <source>
        <dbReference type="ARBA" id="ARBA00022741"/>
    </source>
</evidence>
<dbReference type="OrthoDB" id="9768734at2"/>
<dbReference type="PANTHER" id="PTHR43384:SF6">
    <property type="entry name" value="SEPTUM SITE-DETERMINING PROTEIN MIND HOMOLOG, CHLOROPLASTIC"/>
    <property type="match status" value="1"/>
</dbReference>